<keyword evidence="1" id="KW-0472">Membrane</keyword>
<protein>
    <submittedName>
        <fullName evidence="3">DUF4350 domain-containing protein</fullName>
    </submittedName>
</protein>
<accession>A0ABW2YVK0</accession>
<evidence type="ECO:0000256" key="1">
    <source>
        <dbReference type="SAM" id="Phobius"/>
    </source>
</evidence>
<sequence length="388" mass="44896">MKDFKIYLAIGSALLIIYLVIQYNKPAPVNWQPTLAAADKIPFGTYALRERLTDIFPGAQVKNTNQSLYNFFRGRTKPGNYIIIAKTVTITKADFEQMLKGIRAGNNVFITTFSWNGVIADRLKFNNDIEDDDAKTAINFTNKQLRQSRYYKFDKEISAQYFNSYDTARATIISLNKAGNANYLRYRFGKGSLLLCANPELFTNYSLLTRNGAEYASAALSYLPANNNIYWDQFQNRDIVIDRSPLRAFFASSSLQWAFYISFWGLALFVFFEIKRRQRIIPIIDPLKNATVDFVEVVGKVYYEKRDNSNIALKKILYLLSFLREQYQLKTTRLDAEFIESMVWKTGIDTAFIQDLVGYINYIGQQSKVTDKELIELNLLIEKFYQKI</sequence>
<dbReference type="InterPro" id="IPR025646">
    <property type="entry name" value="DUF4350"/>
</dbReference>
<dbReference type="Proteomes" id="UP001596958">
    <property type="component" value="Unassembled WGS sequence"/>
</dbReference>
<evidence type="ECO:0000313" key="4">
    <source>
        <dbReference type="Proteomes" id="UP001596958"/>
    </source>
</evidence>
<feature type="domain" description="DUF4350" evidence="2">
    <location>
        <begin position="39"/>
        <end position="218"/>
    </location>
</feature>
<keyword evidence="1" id="KW-0812">Transmembrane</keyword>
<feature type="transmembrane region" description="Helical" evidence="1">
    <location>
        <begin position="257"/>
        <end position="274"/>
    </location>
</feature>
<organism evidence="3 4">
    <name type="scientific">Mucilaginibacter calamicampi</name>
    <dbReference type="NCBI Taxonomy" id="1302352"/>
    <lineage>
        <taxon>Bacteria</taxon>
        <taxon>Pseudomonadati</taxon>
        <taxon>Bacteroidota</taxon>
        <taxon>Sphingobacteriia</taxon>
        <taxon>Sphingobacteriales</taxon>
        <taxon>Sphingobacteriaceae</taxon>
        <taxon>Mucilaginibacter</taxon>
    </lineage>
</organism>
<reference evidence="4" key="1">
    <citation type="journal article" date="2019" name="Int. J. Syst. Evol. Microbiol.">
        <title>The Global Catalogue of Microorganisms (GCM) 10K type strain sequencing project: providing services to taxonomists for standard genome sequencing and annotation.</title>
        <authorList>
            <consortium name="The Broad Institute Genomics Platform"/>
            <consortium name="The Broad Institute Genome Sequencing Center for Infectious Disease"/>
            <person name="Wu L."/>
            <person name="Ma J."/>
        </authorList>
    </citation>
    <scope>NUCLEOTIDE SEQUENCE [LARGE SCALE GENOMIC DNA]</scope>
    <source>
        <strain evidence="4">CCUG 63418</strain>
    </source>
</reference>
<dbReference type="EMBL" id="JBHTHU010000006">
    <property type="protein sequence ID" value="MFD0750488.1"/>
    <property type="molecule type" value="Genomic_DNA"/>
</dbReference>
<keyword evidence="1" id="KW-1133">Transmembrane helix</keyword>
<keyword evidence="4" id="KW-1185">Reference proteome</keyword>
<name>A0ABW2YVK0_9SPHI</name>
<gene>
    <name evidence="3" type="ORF">ACFQZS_10065</name>
</gene>
<proteinExistence type="predicted"/>
<dbReference type="Pfam" id="PF14258">
    <property type="entry name" value="DUF4350"/>
    <property type="match status" value="1"/>
</dbReference>
<feature type="transmembrane region" description="Helical" evidence="1">
    <location>
        <begin position="7"/>
        <end position="24"/>
    </location>
</feature>
<evidence type="ECO:0000259" key="2">
    <source>
        <dbReference type="Pfam" id="PF14258"/>
    </source>
</evidence>
<comment type="caution">
    <text evidence="3">The sequence shown here is derived from an EMBL/GenBank/DDBJ whole genome shotgun (WGS) entry which is preliminary data.</text>
</comment>
<evidence type="ECO:0000313" key="3">
    <source>
        <dbReference type="EMBL" id="MFD0750488.1"/>
    </source>
</evidence>
<dbReference type="RefSeq" id="WP_377099799.1">
    <property type="nucleotide sequence ID" value="NZ_JBHTHU010000006.1"/>
</dbReference>